<dbReference type="SUPFAM" id="SSF51556">
    <property type="entry name" value="Metallo-dependent hydrolases"/>
    <property type="match status" value="1"/>
</dbReference>
<name>A0A7U3ZHS0_RUNSL</name>
<evidence type="ECO:0000313" key="2">
    <source>
        <dbReference type="EMBL" id="AEI47420.1"/>
    </source>
</evidence>
<evidence type="ECO:0000313" key="3">
    <source>
        <dbReference type="Proteomes" id="UP000000493"/>
    </source>
</evidence>
<dbReference type="RefSeq" id="WP_013926739.1">
    <property type="nucleotide sequence ID" value="NC_015703.1"/>
</dbReference>
<dbReference type="InterPro" id="IPR001130">
    <property type="entry name" value="TatD-like"/>
</dbReference>
<dbReference type="InterPro" id="IPR032466">
    <property type="entry name" value="Metal_Hydrolase"/>
</dbReference>
<dbReference type="AlphaFoldDB" id="A0A7U3ZHS0"/>
<dbReference type="PIRSF" id="PIRSF005902">
    <property type="entry name" value="DNase_TatD"/>
    <property type="match status" value="1"/>
</dbReference>
<feature type="binding site" evidence="1">
    <location>
        <position position="183"/>
    </location>
    <ligand>
        <name>a divalent metal cation</name>
        <dbReference type="ChEBI" id="CHEBI:60240"/>
        <label>1</label>
    </ligand>
</feature>
<feature type="binding site" evidence="1">
    <location>
        <position position="75"/>
    </location>
    <ligand>
        <name>a divalent metal cation</name>
        <dbReference type="ChEBI" id="CHEBI:60240"/>
        <label>1</label>
    </ligand>
</feature>
<reference evidence="3" key="1">
    <citation type="submission" date="2011-06" db="EMBL/GenBank/DDBJ databases">
        <title>The complete genome of chromosome of Runella slithyformis DSM 19594.</title>
        <authorList>
            <consortium name="US DOE Joint Genome Institute (JGI-PGF)"/>
            <person name="Lucas S."/>
            <person name="Han J."/>
            <person name="Lapidus A."/>
            <person name="Bruce D."/>
            <person name="Goodwin L."/>
            <person name="Pitluck S."/>
            <person name="Peters L."/>
            <person name="Kyrpides N."/>
            <person name="Mavromatis K."/>
            <person name="Ivanova N."/>
            <person name="Ovchinnikova G."/>
            <person name="Zhang X."/>
            <person name="Misra M."/>
            <person name="Detter J.C."/>
            <person name="Tapia R."/>
            <person name="Han C."/>
            <person name="Land M."/>
            <person name="Hauser L."/>
            <person name="Markowitz V."/>
            <person name="Cheng J.-F."/>
            <person name="Hugenholtz P."/>
            <person name="Woyke T."/>
            <person name="Wu D."/>
            <person name="Tindall B."/>
            <person name="Faehrich R."/>
            <person name="Brambilla E."/>
            <person name="Klenk H.-P."/>
            <person name="Eisen J.A."/>
        </authorList>
    </citation>
    <scope>NUCLEOTIDE SEQUENCE [LARGE SCALE GENOMIC DNA]</scope>
    <source>
        <strain evidence="3">ATCC 29530 / DSM 19594 / LMG 11500 / NCIMB 11436 / LSU 4</strain>
    </source>
</reference>
<reference evidence="2 3" key="2">
    <citation type="journal article" date="2012" name="Stand. Genomic Sci.">
        <title>Complete genome sequence of the aquatic bacterium Runella slithyformis type strain (LSU 4(T)).</title>
        <authorList>
            <person name="Copeland A."/>
            <person name="Zhang X."/>
            <person name="Misra M."/>
            <person name="Lapidus A."/>
            <person name="Nolan M."/>
            <person name="Lucas S."/>
            <person name="Deshpande S."/>
            <person name="Cheng J.F."/>
            <person name="Tapia R."/>
            <person name="Goodwin L.A."/>
            <person name="Pitluck S."/>
            <person name="Liolios K."/>
            <person name="Pagani I."/>
            <person name="Ivanova N."/>
            <person name="Mikhailova N."/>
            <person name="Pati A."/>
            <person name="Chen A."/>
            <person name="Palaniappan K."/>
            <person name="Land M."/>
            <person name="Hauser L."/>
            <person name="Pan C."/>
            <person name="Jeffries C.D."/>
            <person name="Detter J.C."/>
            <person name="Brambilla E.M."/>
            <person name="Rohde M."/>
            <person name="Djao O.D."/>
            <person name="Goker M."/>
            <person name="Sikorski J."/>
            <person name="Tindall B.J."/>
            <person name="Woyke T."/>
            <person name="Bristow J."/>
            <person name="Eisen J.A."/>
            <person name="Markowitz V."/>
            <person name="Hugenholtz P."/>
            <person name="Kyrpides N.C."/>
            <person name="Klenk H.P."/>
            <person name="Mavromatis K."/>
        </authorList>
    </citation>
    <scope>NUCLEOTIDE SEQUENCE [LARGE SCALE GENOMIC DNA]</scope>
    <source>
        <strain evidence="3">ATCC 29530 / DSM 19594 / LMG 11500 / NCIMB 11436 / LSU 4</strain>
    </source>
</reference>
<dbReference type="GO" id="GO:0046872">
    <property type="term" value="F:metal ion binding"/>
    <property type="evidence" value="ECO:0007669"/>
    <property type="project" value="UniProtKB-KW"/>
</dbReference>
<feature type="binding site" evidence="1">
    <location>
        <position position="134"/>
    </location>
    <ligand>
        <name>a divalent metal cation</name>
        <dbReference type="ChEBI" id="CHEBI:60240"/>
        <label>2</label>
    </ligand>
</feature>
<proteinExistence type="predicted"/>
<gene>
    <name evidence="2" type="ordered locus">Runsl_0989</name>
</gene>
<sequence>MTQFLNFHTHNFPPNTDEKSIYNLLIQDIGRFDEVKGQWFSAGIHPWYAEAQHWQQQLGAVEQMAVDTNVIALGECGLDRGIALPLAAQLEIFDAQVQLAQRLRKPVIIHCVRAFNELLQWKKKAKPTVLLIIHGFNNNPETAQQLMAHDFYFSLGTPLLRPESNAAKVVKCLPLTRFFLENDDHDTPIEKIYEAAAATLEISVDALKTQIWTNFAAVFNR</sequence>
<keyword evidence="1" id="KW-0479">Metal-binding</keyword>
<protein>
    <submittedName>
        <fullName evidence="2">TatD-related deoxyribonuclease</fullName>
    </submittedName>
</protein>
<dbReference type="EMBL" id="CP002859">
    <property type="protein sequence ID" value="AEI47420.1"/>
    <property type="molecule type" value="Genomic_DNA"/>
</dbReference>
<dbReference type="Proteomes" id="UP000000493">
    <property type="component" value="Chromosome"/>
</dbReference>
<dbReference type="KEGG" id="rsi:Runsl_0989"/>
<evidence type="ECO:0000256" key="1">
    <source>
        <dbReference type="PIRSR" id="PIRSR005902-1"/>
    </source>
</evidence>
<dbReference type="GO" id="GO:0016788">
    <property type="term" value="F:hydrolase activity, acting on ester bonds"/>
    <property type="evidence" value="ECO:0007669"/>
    <property type="project" value="InterPro"/>
</dbReference>
<dbReference type="PANTHER" id="PTHR47176:SF1">
    <property type="entry name" value="OS04G0577500 PROTEIN"/>
    <property type="match status" value="1"/>
</dbReference>
<keyword evidence="3" id="KW-1185">Reference proteome</keyword>
<organism evidence="2 3">
    <name type="scientific">Runella slithyformis (strain ATCC 29530 / DSM 19594 / LMG 11500 / NCIMB 11436 / LSU 4)</name>
    <dbReference type="NCBI Taxonomy" id="761193"/>
    <lineage>
        <taxon>Bacteria</taxon>
        <taxon>Pseudomonadati</taxon>
        <taxon>Bacteroidota</taxon>
        <taxon>Cytophagia</taxon>
        <taxon>Cytophagales</taxon>
        <taxon>Spirosomataceae</taxon>
        <taxon>Runella</taxon>
    </lineage>
</organism>
<feature type="binding site" evidence="1">
    <location>
        <position position="110"/>
    </location>
    <ligand>
        <name>a divalent metal cation</name>
        <dbReference type="ChEBI" id="CHEBI:60240"/>
        <label>2</label>
    </ligand>
</feature>
<dbReference type="Pfam" id="PF01026">
    <property type="entry name" value="TatD_DNase"/>
    <property type="match status" value="1"/>
</dbReference>
<dbReference type="Gene3D" id="3.20.20.140">
    <property type="entry name" value="Metal-dependent hydrolases"/>
    <property type="match status" value="1"/>
</dbReference>
<accession>A0A7U3ZHS0</accession>
<dbReference type="PANTHER" id="PTHR47176">
    <property type="entry name" value="OSJNBA0020J04.13 PROTEIN"/>
    <property type="match status" value="1"/>
</dbReference>